<evidence type="ECO:0000313" key="4">
    <source>
        <dbReference type="Proteomes" id="UP000618382"/>
    </source>
</evidence>
<dbReference type="EMBL" id="BONN01000003">
    <property type="protein sequence ID" value="GIG32096.1"/>
    <property type="molecule type" value="Genomic_DNA"/>
</dbReference>
<protein>
    <submittedName>
        <fullName evidence="2">Uncharacterized protein</fullName>
    </submittedName>
</protein>
<evidence type="ECO:0000313" key="3">
    <source>
        <dbReference type="Proteomes" id="UP000577956"/>
    </source>
</evidence>
<dbReference type="AlphaFoldDB" id="A0A7Y9FH88"/>
<dbReference type="EMBL" id="JACCBK010000001">
    <property type="protein sequence ID" value="NYD87118.1"/>
    <property type="molecule type" value="Genomic_DNA"/>
</dbReference>
<proteinExistence type="predicted"/>
<organism evidence="2 3">
    <name type="scientific">Cellulomonas oligotrophica</name>
    <dbReference type="NCBI Taxonomy" id="931536"/>
    <lineage>
        <taxon>Bacteria</taxon>
        <taxon>Bacillati</taxon>
        <taxon>Actinomycetota</taxon>
        <taxon>Actinomycetes</taxon>
        <taxon>Micrococcales</taxon>
        <taxon>Cellulomonadaceae</taxon>
        <taxon>Cellulomonas</taxon>
    </lineage>
</organism>
<sequence length="125" mass="14165">MAGADPEPRRGALRPASAAEPVVHGDVVEVVDLTRSRVIVDEDGVRWRRRGGPIDERRLRRLLADPQVRVVHEYLFDLVDVAPERRAAFWDEAQAKVRTSAYAEPLGAEFVDEARRRLLVVVERC</sequence>
<name>A0A7Y9FH88_9CELL</name>
<comment type="caution">
    <text evidence="2">The sequence shown here is derived from an EMBL/GenBank/DDBJ whole genome shotgun (WGS) entry which is preliminary data.</text>
</comment>
<dbReference type="RefSeq" id="WP_140459576.1">
    <property type="nucleotide sequence ID" value="NZ_BAABFI010000009.1"/>
</dbReference>
<keyword evidence="4" id="KW-1185">Reference proteome</keyword>
<dbReference type="Proteomes" id="UP000618382">
    <property type="component" value="Unassembled WGS sequence"/>
</dbReference>
<evidence type="ECO:0000313" key="2">
    <source>
        <dbReference type="EMBL" id="NYD87118.1"/>
    </source>
</evidence>
<accession>A0A7Y9FH88</accession>
<evidence type="ECO:0000313" key="1">
    <source>
        <dbReference type="EMBL" id="GIG32096.1"/>
    </source>
</evidence>
<gene>
    <name evidence="2" type="ORF">BKA21_002667</name>
    <name evidence="1" type="ORF">Col01nite_12550</name>
</gene>
<reference evidence="1 4" key="2">
    <citation type="submission" date="2021-01" db="EMBL/GenBank/DDBJ databases">
        <title>Whole genome shotgun sequence of Cellulomonas oligotrophica NBRC 109435.</title>
        <authorList>
            <person name="Komaki H."/>
            <person name="Tamura T."/>
        </authorList>
    </citation>
    <scope>NUCLEOTIDE SEQUENCE [LARGE SCALE GENOMIC DNA]</scope>
    <source>
        <strain evidence="1 4">NBRC 109435</strain>
    </source>
</reference>
<dbReference type="Proteomes" id="UP000577956">
    <property type="component" value="Unassembled WGS sequence"/>
</dbReference>
<reference evidence="2 3" key="1">
    <citation type="submission" date="2020-07" db="EMBL/GenBank/DDBJ databases">
        <title>Sequencing the genomes of 1000 actinobacteria strains.</title>
        <authorList>
            <person name="Klenk H.-P."/>
        </authorList>
    </citation>
    <scope>NUCLEOTIDE SEQUENCE [LARGE SCALE GENOMIC DNA]</scope>
    <source>
        <strain evidence="2 3">DSM 24482</strain>
    </source>
</reference>